<gene>
    <name evidence="3" type="ORF">HNR12_001326</name>
</gene>
<comment type="caution">
    <text evidence="3">The sequence shown here is derived from an EMBL/GenBank/DDBJ whole genome shotgun (WGS) entry which is preliminary data.</text>
</comment>
<dbReference type="InterPro" id="IPR053024">
    <property type="entry name" value="Fungal_surface_NADase"/>
</dbReference>
<reference evidence="3 4" key="1">
    <citation type="submission" date="2020-07" db="EMBL/GenBank/DDBJ databases">
        <title>Sequencing the genomes of 1000 actinobacteria strains.</title>
        <authorList>
            <person name="Klenk H.-P."/>
        </authorList>
    </citation>
    <scope>NUCLEOTIDE SEQUENCE [LARGE SCALE GENOMIC DNA]</scope>
    <source>
        <strain evidence="3 4">DSM 45927</strain>
    </source>
</reference>
<evidence type="ECO:0000256" key="1">
    <source>
        <dbReference type="SAM" id="SignalP"/>
    </source>
</evidence>
<dbReference type="EMBL" id="JACCFO010000001">
    <property type="protein sequence ID" value="NYI95049.1"/>
    <property type="molecule type" value="Genomic_DNA"/>
</dbReference>
<feature type="signal peptide" evidence="1">
    <location>
        <begin position="1"/>
        <end position="27"/>
    </location>
</feature>
<evidence type="ECO:0000313" key="4">
    <source>
        <dbReference type="Proteomes" id="UP000575985"/>
    </source>
</evidence>
<organism evidence="3 4">
    <name type="scientific">Streptomonospora nanhaiensis</name>
    <dbReference type="NCBI Taxonomy" id="1323731"/>
    <lineage>
        <taxon>Bacteria</taxon>
        <taxon>Bacillati</taxon>
        <taxon>Actinomycetota</taxon>
        <taxon>Actinomycetes</taxon>
        <taxon>Streptosporangiales</taxon>
        <taxon>Nocardiopsidaceae</taxon>
        <taxon>Streptomonospora</taxon>
    </lineage>
</organism>
<feature type="domain" description="TNT" evidence="2">
    <location>
        <begin position="126"/>
        <end position="228"/>
    </location>
</feature>
<feature type="chain" id="PRO_5039213382" description="TNT domain-containing protein" evidence="1">
    <location>
        <begin position="28"/>
        <end position="245"/>
    </location>
</feature>
<evidence type="ECO:0000313" key="3">
    <source>
        <dbReference type="EMBL" id="NYI95049.1"/>
    </source>
</evidence>
<dbReference type="RefSeq" id="WP_179766652.1">
    <property type="nucleotide sequence ID" value="NZ_JACCFO010000001.1"/>
</dbReference>
<evidence type="ECO:0000259" key="2">
    <source>
        <dbReference type="Pfam" id="PF14021"/>
    </source>
</evidence>
<keyword evidence="4" id="KW-1185">Reference proteome</keyword>
<dbReference type="InterPro" id="IPR025331">
    <property type="entry name" value="TNT"/>
</dbReference>
<dbReference type="GO" id="GO:0050135">
    <property type="term" value="F:NADP+ nucleosidase activity"/>
    <property type="evidence" value="ECO:0007669"/>
    <property type="project" value="InterPro"/>
</dbReference>
<proteinExistence type="predicted"/>
<dbReference type="PANTHER" id="PTHR42059">
    <property type="entry name" value="TNT DOMAIN-CONTAINING PROTEIN"/>
    <property type="match status" value="1"/>
</dbReference>
<dbReference type="PANTHER" id="PTHR42059:SF1">
    <property type="entry name" value="TNT DOMAIN-CONTAINING PROTEIN"/>
    <property type="match status" value="1"/>
</dbReference>
<dbReference type="AlphaFoldDB" id="A0A853BI19"/>
<dbReference type="Pfam" id="PF14021">
    <property type="entry name" value="TNT"/>
    <property type="match status" value="1"/>
</dbReference>
<protein>
    <recommendedName>
        <fullName evidence="2">TNT domain-containing protein</fullName>
    </recommendedName>
</protein>
<name>A0A853BI19_9ACTN</name>
<dbReference type="Proteomes" id="UP000575985">
    <property type="component" value="Unassembled WGS sequence"/>
</dbReference>
<accession>A0A853BI19</accession>
<sequence>MPPIPFAPALAAAGAVVLALSAAPASAAAQGPGCTVPVPPPSAEERDRYLCGDPRLGPAELPRAGVVGELLTDYDRLGGLSPIAFVSRHRQTGVDSATGEVSESWRYPAHDGFAVVDGEVRREVETLREGTLLDRFGSAHGSFLAPADTPFPERSLPPDSLNTWEGGPRHNYRCYAVTEAFSAEVGPIAPAFEQPGGGEQVLLDPDLVPEAGGLDRLGADSMVEWGYLDVRPARECDVDDAAPAR</sequence>
<keyword evidence="1" id="KW-0732">Signal</keyword>